<dbReference type="InterPro" id="IPR036388">
    <property type="entry name" value="WH-like_DNA-bd_sf"/>
</dbReference>
<sequence>LPHPMLALLRAAPYTSEGLAAASGMTLPDVLETLSELELDGRVACEAGTWVHRSG</sequence>
<name>A0A367LY24_PSEAI</name>
<evidence type="ECO:0000313" key="3">
    <source>
        <dbReference type="Proteomes" id="UP000253594"/>
    </source>
</evidence>
<protein>
    <submittedName>
        <fullName evidence="2">DNA-protecting protein DprA</fullName>
    </submittedName>
</protein>
<gene>
    <name evidence="2" type="ORF">DT376_38750</name>
</gene>
<dbReference type="InterPro" id="IPR041614">
    <property type="entry name" value="DprA_WH"/>
</dbReference>
<feature type="domain" description="DprA winged helix" evidence="1">
    <location>
        <begin position="5"/>
        <end position="48"/>
    </location>
</feature>
<dbReference type="Pfam" id="PF17782">
    <property type="entry name" value="WHD_DprA"/>
    <property type="match status" value="1"/>
</dbReference>
<comment type="caution">
    <text evidence="2">The sequence shown here is derived from an EMBL/GenBank/DDBJ whole genome shotgun (WGS) entry which is preliminary data.</text>
</comment>
<dbReference type="Gene3D" id="1.10.10.10">
    <property type="entry name" value="Winged helix-like DNA-binding domain superfamily/Winged helix DNA-binding domain"/>
    <property type="match status" value="1"/>
</dbReference>
<dbReference type="AlphaFoldDB" id="A0A367LY24"/>
<reference evidence="2 3" key="1">
    <citation type="submission" date="2018-07" db="EMBL/GenBank/DDBJ databases">
        <title>Mechanisms of high-level aminoglycoside resistance among Gram-negative pathogens in Brazil.</title>
        <authorList>
            <person name="Ballaben A.S."/>
            <person name="Darini A.L.C."/>
            <person name="Doi Y."/>
        </authorList>
    </citation>
    <scope>NUCLEOTIDE SEQUENCE [LARGE SCALE GENOMIC DNA]</scope>
    <source>
        <strain evidence="2 3">B2-305</strain>
    </source>
</reference>
<dbReference type="EMBL" id="QORE01002844">
    <property type="protein sequence ID" value="RCI69663.1"/>
    <property type="molecule type" value="Genomic_DNA"/>
</dbReference>
<evidence type="ECO:0000259" key="1">
    <source>
        <dbReference type="Pfam" id="PF17782"/>
    </source>
</evidence>
<accession>A0A367LY24</accession>
<dbReference type="Proteomes" id="UP000253594">
    <property type="component" value="Unassembled WGS sequence"/>
</dbReference>
<evidence type="ECO:0000313" key="2">
    <source>
        <dbReference type="EMBL" id="RCI69663.1"/>
    </source>
</evidence>
<feature type="non-terminal residue" evidence="2">
    <location>
        <position position="1"/>
    </location>
</feature>
<organism evidence="2 3">
    <name type="scientific">Pseudomonas aeruginosa</name>
    <dbReference type="NCBI Taxonomy" id="287"/>
    <lineage>
        <taxon>Bacteria</taxon>
        <taxon>Pseudomonadati</taxon>
        <taxon>Pseudomonadota</taxon>
        <taxon>Gammaproteobacteria</taxon>
        <taxon>Pseudomonadales</taxon>
        <taxon>Pseudomonadaceae</taxon>
        <taxon>Pseudomonas</taxon>
    </lineage>
</organism>
<proteinExistence type="predicted"/>